<evidence type="ECO:0000256" key="5">
    <source>
        <dbReference type="ARBA" id="ARBA00022989"/>
    </source>
</evidence>
<keyword evidence="10" id="KW-1185">Reference proteome</keyword>
<dbReference type="GO" id="GO:0005886">
    <property type="term" value="C:plasma membrane"/>
    <property type="evidence" value="ECO:0007669"/>
    <property type="project" value="UniProtKB-SubCell"/>
</dbReference>
<protein>
    <submittedName>
        <fullName evidence="9">Peptide/nickel transport system permease protein</fullName>
    </submittedName>
</protein>
<dbReference type="SUPFAM" id="SSF161098">
    <property type="entry name" value="MetI-like"/>
    <property type="match status" value="1"/>
</dbReference>
<dbReference type="Gene3D" id="1.10.3720.10">
    <property type="entry name" value="MetI-like"/>
    <property type="match status" value="1"/>
</dbReference>
<evidence type="ECO:0000256" key="2">
    <source>
        <dbReference type="ARBA" id="ARBA00022448"/>
    </source>
</evidence>
<dbReference type="InterPro" id="IPR035906">
    <property type="entry name" value="MetI-like_sf"/>
</dbReference>
<dbReference type="PANTHER" id="PTHR43163">
    <property type="entry name" value="DIPEPTIDE TRANSPORT SYSTEM PERMEASE PROTEIN DPPB-RELATED"/>
    <property type="match status" value="1"/>
</dbReference>
<keyword evidence="4 7" id="KW-0812">Transmembrane</keyword>
<feature type="transmembrane region" description="Helical" evidence="7">
    <location>
        <begin position="292"/>
        <end position="314"/>
    </location>
</feature>
<feature type="transmembrane region" description="Helical" evidence="7">
    <location>
        <begin position="132"/>
        <end position="160"/>
    </location>
</feature>
<feature type="transmembrane region" description="Helical" evidence="7">
    <location>
        <begin position="238"/>
        <end position="263"/>
    </location>
</feature>
<dbReference type="OrthoDB" id="9773221at2"/>
<keyword evidence="5 7" id="KW-1133">Transmembrane helix</keyword>
<sequence>MWKYVLKRFAIGFMTVIFSFCITFFLIRFAPGDPVRMLSGKEISNPQLVEQLTVKYGLDKSLPEQFVMYVKNMLKGDFGYSYISDKPVLEIISQRILPTILLSFTSIVISMVLGTLLGLFAAEHRGSAWDKVLCGISYVFDSIPGFWLGLICILVFASWLKLLPTSGMYNVREQYEGYRYVLDVMKYMVLPITTLVAIQTPSYFRVARTSVFQAISQDYVMAFQATGMKKKQIFRKYVLKNAILPVITMFGTSLAFSLGGVTLTETVFSWQGMGRLIIDSIMRRDYPVLMGVYLIISICICITMIITDVIYAFLDPRIRLN</sequence>
<evidence type="ECO:0000256" key="7">
    <source>
        <dbReference type="RuleBase" id="RU363032"/>
    </source>
</evidence>
<dbReference type="Proteomes" id="UP000183952">
    <property type="component" value="Unassembled WGS sequence"/>
</dbReference>
<dbReference type="InterPro" id="IPR000515">
    <property type="entry name" value="MetI-like"/>
</dbReference>
<dbReference type="GO" id="GO:0055085">
    <property type="term" value="P:transmembrane transport"/>
    <property type="evidence" value="ECO:0007669"/>
    <property type="project" value="InterPro"/>
</dbReference>
<dbReference type="CDD" id="cd06261">
    <property type="entry name" value="TM_PBP2"/>
    <property type="match status" value="1"/>
</dbReference>
<reference evidence="9 10" key="1">
    <citation type="submission" date="2016-11" db="EMBL/GenBank/DDBJ databases">
        <authorList>
            <person name="Jaros S."/>
            <person name="Januszkiewicz K."/>
            <person name="Wedrychowicz H."/>
        </authorList>
    </citation>
    <scope>NUCLEOTIDE SEQUENCE [LARGE SCALE GENOMIC DNA]</scope>
    <source>
        <strain evidence="9 10">DSM 3090</strain>
    </source>
</reference>
<evidence type="ECO:0000256" key="4">
    <source>
        <dbReference type="ARBA" id="ARBA00022692"/>
    </source>
</evidence>
<evidence type="ECO:0000256" key="3">
    <source>
        <dbReference type="ARBA" id="ARBA00022475"/>
    </source>
</evidence>
<dbReference type="Pfam" id="PF00528">
    <property type="entry name" value="BPD_transp_1"/>
    <property type="match status" value="1"/>
</dbReference>
<dbReference type="PROSITE" id="PS50928">
    <property type="entry name" value="ABC_TM1"/>
    <property type="match status" value="1"/>
</dbReference>
<name>A0A1M6PKL5_9CLOT</name>
<dbReference type="AlphaFoldDB" id="A0A1M6PKL5"/>
<accession>A0A1M6PKL5</accession>
<keyword evidence="6 7" id="KW-0472">Membrane</keyword>
<dbReference type="InterPro" id="IPR045621">
    <property type="entry name" value="BPD_transp_1_N"/>
</dbReference>
<comment type="subcellular location">
    <subcellularLocation>
        <location evidence="1 7">Cell membrane</location>
        <topology evidence="1 7">Multi-pass membrane protein</topology>
    </subcellularLocation>
</comment>
<comment type="similarity">
    <text evidence="7">Belongs to the binding-protein-dependent transport system permease family.</text>
</comment>
<evidence type="ECO:0000313" key="9">
    <source>
        <dbReference type="EMBL" id="SHK08484.1"/>
    </source>
</evidence>
<dbReference type="PANTHER" id="PTHR43163:SF6">
    <property type="entry name" value="DIPEPTIDE TRANSPORT SYSTEM PERMEASE PROTEIN DPPB-RELATED"/>
    <property type="match status" value="1"/>
</dbReference>
<feature type="transmembrane region" description="Helical" evidence="7">
    <location>
        <begin position="9"/>
        <end position="30"/>
    </location>
</feature>
<proteinExistence type="inferred from homology"/>
<keyword evidence="2 7" id="KW-0813">Transport</keyword>
<dbReference type="STRING" id="1121331.SAMN02745248_01739"/>
<feature type="transmembrane region" description="Helical" evidence="7">
    <location>
        <begin position="96"/>
        <end position="120"/>
    </location>
</feature>
<dbReference type="EMBL" id="FRAD01000013">
    <property type="protein sequence ID" value="SHK08484.1"/>
    <property type="molecule type" value="Genomic_DNA"/>
</dbReference>
<evidence type="ECO:0000313" key="10">
    <source>
        <dbReference type="Proteomes" id="UP000183952"/>
    </source>
</evidence>
<dbReference type="Pfam" id="PF19300">
    <property type="entry name" value="BPD_transp_1_N"/>
    <property type="match status" value="1"/>
</dbReference>
<keyword evidence="3" id="KW-1003">Cell membrane</keyword>
<evidence type="ECO:0000259" key="8">
    <source>
        <dbReference type="PROSITE" id="PS50928"/>
    </source>
</evidence>
<feature type="domain" description="ABC transmembrane type-1" evidence="8">
    <location>
        <begin position="96"/>
        <end position="311"/>
    </location>
</feature>
<gene>
    <name evidence="9" type="ORF">SAMN02745248_01739</name>
</gene>
<dbReference type="RefSeq" id="WP_072903702.1">
    <property type="nucleotide sequence ID" value="NZ_FRAD01000013.1"/>
</dbReference>
<organism evidence="9 10">
    <name type="scientific">Hathewaya proteolytica DSM 3090</name>
    <dbReference type="NCBI Taxonomy" id="1121331"/>
    <lineage>
        <taxon>Bacteria</taxon>
        <taxon>Bacillati</taxon>
        <taxon>Bacillota</taxon>
        <taxon>Clostridia</taxon>
        <taxon>Eubacteriales</taxon>
        <taxon>Clostridiaceae</taxon>
        <taxon>Hathewaya</taxon>
    </lineage>
</organism>
<evidence type="ECO:0000256" key="6">
    <source>
        <dbReference type="ARBA" id="ARBA00023136"/>
    </source>
</evidence>
<evidence type="ECO:0000256" key="1">
    <source>
        <dbReference type="ARBA" id="ARBA00004651"/>
    </source>
</evidence>